<proteinExistence type="predicted"/>
<organism evidence="1 2">
    <name type="scientific">Mya arenaria</name>
    <name type="common">Soft-shell clam</name>
    <dbReference type="NCBI Taxonomy" id="6604"/>
    <lineage>
        <taxon>Eukaryota</taxon>
        <taxon>Metazoa</taxon>
        <taxon>Spiralia</taxon>
        <taxon>Lophotrochozoa</taxon>
        <taxon>Mollusca</taxon>
        <taxon>Bivalvia</taxon>
        <taxon>Autobranchia</taxon>
        <taxon>Heteroconchia</taxon>
        <taxon>Euheterodonta</taxon>
        <taxon>Imparidentia</taxon>
        <taxon>Neoheterodontei</taxon>
        <taxon>Myida</taxon>
        <taxon>Myoidea</taxon>
        <taxon>Myidae</taxon>
        <taxon>Mya</taxon>
    </lineage>
</organism>
<protein>
    <submittedName>
        <fullName evidence="1">Uncharacterized protein</fullName>
    </submittedName>
</protein>
<dbReference type="EMBL" id="CP111021">
    <property type="protein sequence ID" value="WAR16349.1"/>
    <property type="molecule type" value="Genomic_DNA"/>
</dbReference>
<feature type="non-terminal residue" evidence="1">
    <location>
        <position position="1"/>
    </location>
</feature>
<evidence type="ECO:0000313" key="1">
    <source>
        <dbReference type="EMBL" id="WAR16349.1"/>
    </source>
</evidence>
<feature type="non-terminal residue" evidence="1">
    <location>
        <position position="121"/>
    </location>
</feature>
<keyword evidence="2" id="KW-1185">Reference proteome</keyword>
<evidence type="ECO:0000313" key="2">
    <source>
        <dbReference type="Proteomes" id="UP001164746"/>
    </source>
</evidence>
<gene>
    <name evidence="1" type="ORF">MAR_030943</name>
</gene>
<dbReference type="Proteomes" id="UP001164746">
    <property type="component" value="Chromosome 10"/>
</dbReference>
<sequence>THVTPIHASKDDVFPLMTTIPAVVIPALRAEIVQSVRKVLGTTIQIIFTLLDHVPPIHVSMNNVFLLMTTVPAVVIPAFGEEIVPSTHVPPIHVSMDNVFPLKTTTPAVVIPAIGEAIALS</sequence>
<accession>A0ABY7F4P4</accession>
<name>A0ABY7F4P4_MYAAR</name>
<reference evidence="1" key="1">
    <citation type="submission" date="2022-11" db="EMBL/GenBank/DDBJ databases">
        <title>Centuries of genome instability and evolution in soft-shell clam transmissible cancer (bioRxiv).</title>
        <authorList>
            <person name="Hart S.F.M."/>
            <person name="Yonemitsu M.A."/>
            <person name="Giersch R.M."/>
            <person name="Beal B.F."/>
            <person name="Arriagada G."/>
            <person name="Davis B.W."/>
            <person name="Ostrander E.A."/>
            <person name="Goff S.P."/>
            <person name="Metzger M.J."/>
        </authorList>
    </citation>
    <scope>NUCLEOTIDE SEQUENCE</scope>
    <source>
        <strain evidence="1">MELC-2E11</strain>
        <tissue evidence="1">Siphon/mantle</tissue>
    </source>
</reference>